<proteinExistence type="predicted"/>
<keyword evidence="3 6" id="KW-0812">Transmembrane</keyword>
<feature type="transmembrane region" description="Helical" evidence="6">
    <location>
        <begin position="381"/>
        <end position="401"/>
    </location>
</feature>
<evidence type="ECO:0000256" key="2">
    <source>
        <dbReference type="ARBA" id="ARBA00022475"/>
    </source>
</evidence>
<sequence>MKQKKHNDLATVSRNIFITGIGILFQRFSKFFIIILQIKYLGLESYGLFVLCLSYILILSTLQTMGLRCLVKYCVEFRMAKQAEALWAMYWTSIVVPVLAGTIVSAIAAIVVLFLNLSLTTTYVFMFFLLFLPLIGSADLSLFMTTSFETNFYISFGRDIVSPIIEIVLLCIFLFFPIVPSSIYVVICTYATSRIALYFIAAYSFSKLCSLNDIPSYAGYKNIRLLHAHAREVKNAVTYCIPFLGGNIFVQANDLIDVLLLGMFTNNTLTGIYRLSKSLANIIGSVNAITLNMLPSITSKHYQTKNYAAIHTVYLHSIKLSMLLGFPALAVFISFPELILKIFNEEAMQASVSMQILLLGQGFFLLTCGFNLILSMTDKAYLHAFNSACGAVINVILGYFFIHLWNINGAALATICTLFFVNILRALQVYYFYKIHFFHRFTLVMIVLLFSTITMLFFAKNTFAVGIIIAIFLGALCYLFIWSICWFFVLSKKEKQHIISF</sequence>
<comment type="subcellular location">
    <subcellularLocation>
        <location evidence="1">Cell membrane</location>
        <topology evidence="1">Multi-pass membrane protein</topology>
    </subcellularLocation>
</comment>
<dbReference type="GO" id="GO:0005886">
    <property type="term" value="C:plasma membrane"/>
    <property type="evidence" value="ECO:0007669"/>
    <property type="project" value="UniProtKB-SubCell"/>
</dbReference>
<dbReference type="PANTHER" id="PTHR30250">
    <property type="entry name" value="PST FAMILY PREDICTED COLANIC ACID TRANSPORTER"/>
    <property type="match status" value="1"/>
</dbReference>
<gene>
    <name evidence="7" type="ORF">UABAM_00032</name>
</gene>
<feature type="transmembrane region" description="Helical" evidence="6">
    <location>
        <begin position="352"/>
        <end position="374"/>
    </location>
</feature>
<keyword evidence="2" id="KW-1003">Cell membrane</keyword>
<dbReference type="OrthoDB" id="824226at2"/>
<keyword evidence="4 6" id="KW-1133">Transmembrane helix</keyword>
<dbReference type="InterPro" id="IPR002797">
    <property type="entry name" value="Polysacc_synth"/>
</dbReference>
<evidence type="ECO:0000256" key="3">
    <source>
        <dbReference type="ARBA" id="ARBA00022692"/>
    </source>
</evidence>
<feature type="transmembrane region" description="Helical" evidence="6">
    <location>
        <begin position="464"/>
        <end position="490"/>
    </location>
</feature>
<keyword evidence="5 6" id="KW-0472">Membrane</keyword>
<dbReference type="Pfam" id="PF01943">
    <property type="entry name" value="Polysacc_synt"/>
    <property type="match status" value="1"/>
</dbReference>
<dbReference type="RefSeq" id="WP_151965966.1">
    <property type="nucleotide sequence ID" value="NZ_AP019860.1"/>
</dbReference>
<name>A0A5S9F139_UABAM</name>
<evidence type="ECO:0000256" key="4">
    <source>
        <dbReference type="ARBA" id="ARBA00022989"/>
    </source>
</evidence>
<dbReference type="PANTHER" id="PTHR30250:SF11">
    <property type="entry name" value="O-ANTIGEN TRANSPORTER-RELATED"/>
    <property type="match status" value="1"/>
</dbReference>
<keyword evidence="8" id="KW-1185">Reference proteome</keyword>
<dbReference type="AlphaFoldDB" id="A0A5S9F139"/>
<protein>
    <submittedName>
        <fullName evidence="7">Uncharacterized protein</fullName>
    </submittedName>
</protein>
<accession>A0A5S9F139</accession>
<feature type="transmembrane region" description="Helical" evidence="6">
    <location>
        <begin position="46"/>
        <end position="67"/>
    </location>
</feature>
<feature type="transmembrane region" description="Helical" evidence="6">
    <location>
        <begin position="437"/>
        <end position="458"/>
    </location>
</feature>
<feature type="transmembrane region" description="Helical" evidence="6">
    <location>
        <begin position="123"/>
        <end position="144"/>
    </location>
</feature>
<evidence type="ECO:0000256" key="5">
    <source>
        <dbReference type="ARBA" id="ARBA00023136"/>
    </source>
</evidence>
<evidence type="ECO:0000313" key="7">
    <source>
        <dbReference type="EMBL" id="BBM81693.1"/>
    </source>
</evidence>
<evidence type="ECO:0000313" key="8">
    <source>
        <dbReference type="Proteomes" id="UP000326354"/>
    </source>
</evidence>
<dbReference type="InterPro" id="IPR050833">
    <property type="entry name" value="Poly_Biosynth_Transport"/>
</dbReference>
<feature type="transmembrane region" description="Helical" evidence="6">
    <location>
        <begin position="407"/>
        <end position="425"/>
    </location>
</feature>
<evidence type="ECO:0000256" key="1">
    <source>
        <dbReference type="ARBA" id="ARBA00004651"/>
    </source>
</evidence>
<feature type="transmembrane region" description="Helical" evidence="6">
    <location>
        <begin position="320"/>
        <end position="340"/>
    </location>
</feature>
<organism evidence="7 8">
    <name type="scientific">Uabimicrobium amorphum</name>
    <dbReference type="NCBI Taxonomy" id="2596890"/>
    <lineage>
        <taxon>Bacteria</taxon>
        <taxon>Pseudomonadati</taxon>
        <taxon>Planctomycetota</taxon>
        <taxon>Candidatus Uabimicrobiia</taxon>
        <taxon>Candidatus Uabimicrobiales</taxon>
        <taxon>Candidatus Uabimicrobiaceae</taxon>
        <taxon>Candidatus Uabimicrobium</taxon>
    </lineage>
</organism>
<dbReference type="EMBL" id="AP019860">
    <property type="protein sequence ID" value="BBM81693.1"/>
    <property type="molecule type" value="Genomic_DNA"/>
</dbReference>
<feature type="transmembrane region" description="Helical" evidence="6">
    <location>
        <begin position="156"/>
        <end position="176"/>
    </location>
</feature>
<dbReference type="Proteomes" id="UP000326354">
    <property type="component" value="Chromosome"/>
</dbReference>
<reference evidence="7 8" key="1">
    <citation type="submission" date="2019-08" db="EMBL/GenBank/DDBJ databases">
        <title>Complete genome sequence of Candidatus Uab amorphum.</title>
        <authorList>
            <person name="Shiratori T."/>
            <person name="Suzuki S."/>
            <person name="Kakizawa Y."/>
            <person name="Ishida K."/>
        </authorList>
    </citation>
    <scope>NUCLEOTIDE SEQUENCE [LARGE SCALE GENOMIC DNA]</scope>
    <source>
        <strain evidence="7 8">SRT547</strain>
    </source>
</reference>
<feature type="transmembrane region" description="Helical" evidence="6">
    <location>
        <begin position="88"/>
        <end position="117"/>
    </location>
</feature>
<dbReference type="KEGG" id="uam:UABAM_00032"/>
<evidence type="ECO:0000256" key="6">
    <source>
        <dbReference type="SAM" id="Phobius"/>
    </source>
</evidence>